<dbReference type="PROSITE" id="PS51737">
    <property type="entry name" value="RECOMBINASE_DNA_BIND"/>
    <property type="match status" value="1"/>
</dbReference>
<dbReference type="InterPro" id="IPR050639">
    <property type="entry name" value="SSR_resolvase"/>
</dbReference>
<sequence>MEIQYRAALYMRLSKEDQVAGESGSILTQRRILNEYAKENGFVIYREYVDDGCSGTNFERIGFKQMLADISLKKVNLVIVKDLSRFGRDYIGAGEYLEKIFPLQSVRVIAINDGFDSLKKLSYQMLAIKNVFNEMYARDISDKITTALKAKMQSGAYIGNFAPYGYQKDSHNKNKLVVNEETAPIVKQIFHWATQGLNPKRIAEKLNSKQILAPLAYRNFYHTKRKINDEICKQGWNAATIGKILKNPVYLGHLVQGKTRKVSFKLKQLVPVDCAEWIIVKNTHAALVSAEDFELIMQMRRNRTCHRQGSFSNLFSGVAFCKACGRRMSSVGSRKKDSPINLACGAYKAGGIKVCSNHFIEYRVLYDIVLQSLNKELILYEIEWSSLVSRIKEKCRKKIEGVSEDRQVQRLQKRSRELDALISKLYEDYSRGFLTEVRLRKMVMQYEMKYRDIQDVLQLRNHAENIPKDADASTRVDEKILEYIKRWKQLSALSPRMIANFIHSIEIGQGSYEIINGKRRKEQKIYLQFQFEKRTEANTSFDAF</sequence>
<dbReference type="Proteomes" id="UP001243623">
    <property type="component" value="Chromosome"/>
</dbReference>
<feature type="domain" description="Recombinase" evidence="2">
    <location>
        <begin position="163"/>
        <end position="306"/>
    </location>
</feature>
<dbReference type="RefSeq" id="WP_309320511.1">
    <property type="nucleotide sequence ID" value="NZ_CP120678.1"/>
</dbReference>
<name>A0A9Y2AIC7_9FIRM</name>
<dbReference type="PANTHER" id="PTHR30461">
    <property type="entry name" value="DNA-INVERTASE FROM LAMBDOID PROPHAGE"/>
    <property type="match status" value="1"/>
</dbReference>
<dbReference type="InterPro" id="IPR025827">
    <property type="entry name" value="Zn_ribbon_recom_dom"/>
</dbReference>
<dbReference type="InterPro" id="IPR038109">
    <property type="entry name" value="DNA_bind_recomb_sf"/>
</dbReference>
<dbReference type="InterPro" id="IPR006119">
    <property type="entry name" value="Resolv_N"/>
</dbReference>
<dbReference type="PANTHER" id="PTHR30461:SF23">
    <property type="entry name" value="DNA RECOMBINASE-RELATED"/>
    <property type="match status" value="1"/>
</dbReference>
<keyword evidence="4" id="KW-1185">Reference proteome</keyword>
<evidence type="ECO:0000259" key="2">
    <source>
        <dbReference type="PROSITE" id="PS51737"/>
    </source>
</evidence>
<dbReference type="Gene3D" id="3.90.1750.20">
    <property type="entry name" value="Putative Large Serine Recombinase, Chain B, Domain 2"/>
    <property type="match status" value="1"/>
</dbReference>
<dbReference type="Pfam" id="PF00239">
    <property type="entry name" value="Resolvase"/>
    <property type="match status" value="1"/>
</dbReference>
<proteinExistence type="predicted"/>
<dbReference type="PROSITE" id="PS51736">
    <property type="entry name" value="RECOMBINASES_3"/>
    <property type="match status" value="1"/>
</dbReference>
<dbReference type="Pfam" id="PF13408">
    <property type="entry name" value="Zn_ribbon_recom"/>
    <property type="match status" value="1"/>
</dbReference>
<organism evidence="3 4">
    <name type="scientific">Selenobaculum gibii</name>
    <dbReference type="NCBI Taxonomy" id="3054208"/>
    <lineage>
        <taxon>Bacteria</taxon>
        <taxon>Bacillati</taxon>
        <taxon>Bacillota</taxon>
        <taxon>Negativicutes</taxon>
        <taxon>Selenomonadales</taxon>
        <taxon>Selenomonadaceae</taxon>
        <taxon>Selenobaculum</taxon>
    </lineage>
</organism>
<accession>A0A9Y2AIC7</accession>
<dbReference type="InterPro" id="IPR036162">
    <property type="entry name" value="Resolvase-like_N_sf"/>
</dbReference>
<dbReference type="KEGG" id="sgbi:P3F81_00240"/>
<feature type="domain" description="Resolvase/invertase-type recombinase catalytic" evidence="1">
    <location>
        <begin position="6"/>
        <end position="155"/>
    </location>
</feature>
<dbReference type="AlphaFoldDB" id="A0A9Y2AIC7"/>
<protein>
    <submittedName>
        <fullName evidence="3">Recombinase family protein</fullName>
    </submittedName>
</protein>
<dbReference type="SMART" id="SM00857">
    <property type="entry name" value="Resolvase"/>
    <property type="match status" value="1"/>
</dbReference>
<reference evidence="3" key="1">
    <citation type="submission" date="2023-03" db="EMBL/GenBank/DDBJ databases">
        <title>Selenobaculum gbiensis gen. nov. sp. nov., a new bacterium isolated from the gut microbiota of IBD patient.</title>
        <authorList>
            <person name="Yeo S."/>
            <person name="Park H."/>
            <person name="Huh C.S."/>
        </authorList>
    </citation>
    <scope>NUCLEOTIDE SEQUENCE</scope>
    <source>
        <strain evidence="3">ICN-92133</strain>
    </source>
</reference>
<dbReference type="GO" id="GO:0000150">
    <property type="term" value="F:DNA strand exchange activity"/>
    <property type="evidence" value="ECO:0007669"/>
    <property type="project" value="InterPro"/>
</dbReference>
<dbReference type="EMBL" id="CP120678">
    <property type="protein sequence ID" value="WIW70797.1"/>
    <property type="molecule type" value="Genomic_DNA"/>
</dbReference>
<evidence type="ECO:0000313" key="4">
    <source>
        <dbReference type="Proteomes" id="UP001243623"/>
    </source>
</evidence>
<dbReference type="SUPFAM" id="SSF53041">
    <property type="entry name" value="Resolvase-like"/>
    <property type="match status" value="1"/>
</dbReference>
<dbReference type="InterPro" id="IPR011109">
    <property type="entry name" value="DNA_bind_recombinase_dom"/>
</dbReference>
<dbReference type="Pfam" id="PF07508">
    <property type="entry name" value="Recombinase"/>
    <property type="match status" value="1"/>
</dbReference>
<gene>
    <name evidence="3" type="ORF">P3F81_00240</name>
</gene>
<dbReference type="Gene3D" id="3.40.50.1390">
    <property type="entry name" value="Resolvase, N-terminal catalytic domain"/>
    <property type="match status" value="1"/>
</dbReference>
<dbReference type="GO" id="GO:0003677">
    <property type="term" value="F:DNA binding"/>
    <property type="evidence" value="ECO:0007669"/>
    <property type="project" value="InterPro"/>
</dbReference>
<evidence type="ECO:0000313" key="3">
    <source>
        <dbReference type="EMBL" id="WIW70797.1"/>
    </source>
</evidence>
<evidence type="ECO:0000259" key="1">
    <source>
        <dbReference type="PROSITE" id="PS51736"/>
    </source>
</evidence>